<evidence type="ECO:0000313" key="3">
    <source>
        <dbReference type="Proteomes" id="UP000009374"/>
    </source>
</evidence>
<gene>
    <name evidence="2" type="ORF">UBAL3_94320053</name>
</gene>
<reference evidence="2 3" key="1">
    <citation type="journal article" date="2009" name="Appl. Environ. Microbiol.">
        <title>Community genomic and proteomic analyses of chemoautotrophic iron-oxidizing "Leptospirillum rubarum" (Group II) and "Leptospirillum ferrodiazotrophum" (Group III) bacteria in acid mine drainage biofilms.</title>
        <authorList>
            <person name="Goltsman D.S."/>
            <person name="Denef V.J."/>
            <person name="Singer S.W."/>
            <person name="VerBerkmoes N.C."/>
            <person name="Lefsrud M."/>
            <person name="Mueller R.S."/>
            <person name="Dick G.J."/>
            <person name="Sun C.L."/>
            <person name="Wheeler K.E."/>
            <person name="Zemla A."/>
            <person name="Baker B.J."/>
            <person name="Hauser L."/>
            <person name="Land M."/>
            <person name="Shah M.B."/>
            <person name="Thelen M.P."/>
            <person name="Hettich R.L."/>
            <person name="Banfield J.F."/>
        </authorList>
    </citation>
    <scope>NUCLEOTIDE SEQUENCE [LARGE SCALE GENOMIC DNA]</scope>
</reference>
<protein>
    <recommendedName>
        <fullName evidence="4">DUF5666 domain-containing protein</fullName>
    </recommendedName>
</protein>
<feature type="chain" id="PRO_5002966259" description="DUF5666 domain-containing protein" evidence="1">
    <location>
        <begin position="32"/>
        <end position="150"/>
    </location>
</feature>
<evidence type="ECO:0000256" key="1">
    <source>
        <dbReference type="SAM" id="SignalP"/>
    </source>
</evidence>
<keyword evidence="1" id="KW-0732">Signal</keyword>
<dbReference type="AlphaFoldDB" id="C6HZ10"/>
<dbReference type="EMBL" id="GG693879">
    <property type="protein sequence ID" value="EES52196.1"/>
    <property type="molecule type" value="Genomic_DNA"/>
</dbReference>
<evidence type="ECO:0000313" key="2">
    <source>
        <dbReference type="EMBL" id="EES52196.1"/>
    </source>
</evidence>
<evidence type="ECO:0008006" key="4">
    <source>
        <dbReference type="Google" id="ProtNLM"/>
    </source>
</evidence>
<organism evidence="2 3">
    <name type="scientific">Leptospirillum ferrodiazotrophum</name>
    <dbReference type="NCBI Taxonomy" id="412449"/>
    <lineage>
        <taxon>Bacteria</taxon>
        <taxon>Pseudomonadati</taxon>
        <taxon>Nitrospirota</taxon>
        <taxon>Nitrospiria</taxon>
        <taxon>Nitrospirales</taxon>
        <taxon>Nitrospiraceae</taxon>
        <taxon>Leptospirillum</taxon>
    </lineage>
</organism>
<feature type="signal peptide" evidence="1">
    <location>
        <begin position="1"/>
        <end position="31"/>
    </location>
</feature>
<dbReference type="Proteomes" id="UP000009374">
    <property type="component" value="Unassembled WGS sequence"/>
</dbReference>
<accession>C6HZ10</accession>
<sequence length="150" mass="15675">MKGFTKAFLGLMLLAATGLTLSPLASVSALAADATPAATKAAPAKKKAPAKKAVKKKAVKKHGRVARKSGAGIVGVIRDMDMNAQPMTLVVVKDAGKKNEFVFGGDITSKTAIYKGKKKVGMSALQAGQKVSVSYRRFHGSLLITAIHIR</sequence>
<name>C6HZ10_9BACT</name>
<keyword evidence="3" id="KW-1185">Reference proteome</keyword>
<proteinExistence type="predicted"/>